<dbReference type="PANTHER" id="PTHR24188">
    <property type="entry name" value="ANKYRIN REPEAT PROTEIN"/>
    <property type="match status" value="1"/>
</dbReference>
<dbReference type="PROSITE" id="PS50088">
    <property type="entry name" value="ANK_REPEAT"/>
    <property type="match status" value="10"/>
</dbReference>
<evidence type="ECO:0000256" key="7">
    <source>
        <dbReference type="SAM" id="MobiDB-lite"/>
    </source>
</evidence>
<feature type="repeat" description="ANK" evidence="6">
    <location>
        <begin position="1038"/>
        <end position="1070"/>
    </location>
</feature>
<dbReference type="PROSITE" id="PS50297">
    <property type="entry name" value="ANK_REP_REGION"/>
    <property type="match status" value="8"/>
</dbReference>
<feature type="repeat" description="ANK" evidence="6">
    <location>
        <begin position="1204"/>
        <end position="1236"/>
    </location>
</feature>
<comment type="caution">
    <text evidence="9">The sequence shown here is derived from an EMBL/GenBank/DDBJ whole genome shotgun (WGS) entry which is preliminary data.</text>
</comment>
<dbReference type="SUPFAM" id="SSF57850">
    <property type="entry name" value="RING/U-box"/>
    <property type="match status" value="1"/>
</dbReference>
<evidence type="ECO:0000256" key="1">
    <source>
        <dbReference type="ARBA" id="ARBA00022723"/>
    </source>
</evidence>
<keyword evidence="3" id="KW-0863">Zinc-finger</keyword>
<dbReference type="GO" id="GO:0008270">
    <property type="term" value="F:zinc ion binding"/>
    <property type="evidence" value="ECO:0007669"/>
    <property type="project" value="UniProtKB-KW"/>
</dbReference>
<dbReference type="CDD" id="cd02249">
    <property type="entry name" value="ZZ"/>
    <property type="match status" value="1"/>
</dbReference>
<dbReference type="Gene3D" id="1.25.40.20">
    <property type="entry name" value="Ankyrin repeat-containing domain"/>
    <property type="match status" value="3"/>
</dbReference>
<dbReference type="Proteomes" id="UP001166286">
    <property type="component" value="Unassembled WGS sequence"/>
</dbReference>
<dbReference type="InterPro" id="IPR043145">
    <property type="entry name" value="Znf_ZZ_sf"/>
</dbReference>
<dbReference type="InterPro" id="IPR036770">
    <property type="entry name" value="Ankyrin_rpt-contain_sf"/>
</dbReference>
<feature type="repeat" description="ANK" evidence="6">
    <location>
        <begin position="973"/>
        <end position="1005"/>
    </location>
</feature>
<accession>A0AA39QUL2</accession>
<proteinExistence type="predicted"/>
<gene>
    <name evidence="9" type="ORF">JMJ35_009288</name>
</gene>
<dbReference type="Gene3D" id="3.30.60.90">
    <property type="match status" value="1"/>
</dbReference>
<feature type="repeat" description="ANK" evidence="6">
    <location>
        <begin position="1071"/>
        <end position="1103"/>
    </location>
</feature>
<keyword evidence="10" id="KW-1185">Reference proteome</keyword>
<evidence type="ECO:0000313" key="10">
    <source>
        <dbReference type="Proteomes" id="UP001166286"/>
    </source>
</evidence>
<feature type="repeat" description="ANK" evidence="6">
    <location>
        <begin position="837"/>
        <end position="869"/>
    </location>
</feature>
<evidence type="ECO:0000256" key="5">
    <source>
        <dbReference type="ARBA" id="ARBA00023043"/>
    </source>
</evidence>
<protein>
    <recommendedName>
        <fullName evidence="8">Nephrocystin 3-like N-terminal domain-containing protein</fullName>
    </recommendedName>
</protein>
<evidence type="ECO:0000256" key="2">
    <source>
        <dbReference type="ARBA" id="ARBA00022737"/>
    </source>
</evidence>
<feature type="domain" description="Nephrocystin 3-like N-terminal" evidence="8">
    <location>
        <begin position="259"/>
        <end position="393"/>
    </location>
</feature>
<name>A0AA39QUL2_9LECA</name>
<keyword evidence="4" id="KW-0862">Zinc</keyword>
<dbReference type="Gene3D" id="3.40.50.1820">
    <property type="entry name" value="alpha/beta hydrolase"/>
    <property type="match status" value="1"/>
</dbReference>
<dbReference type="PANTHER" id="PTHR24188:SF29">
    <property type="entry name" value="GH09064P"/>
    <property type="match status" value="1"/>
</dbReference>
<keyword evidence="5 6" id="KW-0040">ANK repeat</keyword>
<dbReference type="SUPFAM" id="SSF48403">
    <property type="entry name" value="Ankyrin repeat"/>
    <property type="match status" value="2"/>
</dbReference>
<organism evidence="9 10">
    <name type="scientific">Cladonia borealis</name>
    <dbReference type="NCBI Taxonomy" id="184061"/>
    <lineage>
        <taxon>Eukaryota</taxon>
        <taxon>Fungi</taxon>
        <taxon>Dikarya</taxon>
        <taxon>Ascomycota</taxon>
        <taxon>Pezizomycotina</taxon>
        <taxon>Lecanoromycetes</taxon>
        <taxon>OSLEUM clade</taxon>
        <taxon>Lecanoromycetidae</taxon>
        <taxon>Lecanorales</taxon>
        <taxon>Lecanorineae</taxon>
        <taxon>Cladoniaceae</taxon>
        <taxon>Cladonia</taxon>
    </lineage>
</organism>
<dbReference type="SMART" id="SM00248">
    <property type="entry name" value="ANK"/>
    <property type="match status" value="21"/>
</dbReference>
<keyword evidence="2" id="KW-0677">Repeat</keyword>
<evidence type="ECO:0000256" key="4">
    <source>
        <dbReference type="ARBA" id="ARBA00022833"/>
    </source>
</evidence>
<dbReference type="Pfam" id="PF13637">
    <property type="entry name" value="Ank_4"/>
    <property type="match status" value="1"/>
</dbReference>
<feature type="repeat" description="ANK" evidence="6">
    <location>
        <begin position="1474"/>
        <end position="1511"/>
    </location>
</feature>
<keyword evidence="1" id="KW-0479">Metal-binding</keyword>
<feature type="compositionally biased region" description="Acidic residues" evidence="7">
    <location>
        <begin position="1622"/>
        <end position="1635"/>
    </location>
</feature>
<dbReference type="InterPro" id="IPR056884">
    <property type="entry name" value="NPHP3-like_N"/>
</dbReference>
<dbReference type="Pfam" id="PF24883">
    <property type="entry name" value="NPHP3_N"/>
    <property type="match status" value="1"/>
</dbReference>
<feature type="repeat" description="ANK" evidence="6">
    <location>
        <begin position="1302"/>
        <end position="1334"/>
    </location>
</feature>
<evidence type="ECO:0000256" key="3">
    <source>
        <dbReference type="ARBA" id="ARBA00022771"/>
    </source>
</evidence>
<feature type="repeat" description="ANK" evidence="6">
    <location>
        <begin position="1135"/>
        <end position="1167"/>
    </location>
</feature>
<evidence type="ECO:0000313" key="9">
    <source>
        <dbReference type="EMBL" id="KAK0508204.1"/>
    </source>
</evidence>
<dbReference type="Pfam" id="PF12796">
    <property type="entry name" value="Ank_2"/>
    <property type="match status" value="6"/>
</dbReference>
<dbReference type="InterPro" id="IPR029058">
    <property type="entry name" value="AB_hydrolase_fold"/>
</dbReference>
<evidence type="ECO:0000259" key="8">
    <source>
        <dbReference type="Pfam" id="PF24883"/>
    </source>
</evidence>
<feature type="repeat" description="ANK" evidence="6">
    <location>
        <begin position="870"/>
        <end position="902"/>
    </location>
</feature>
<feature type="region of interest" description="Disordered" evidence="7">
    <location>
        <begin position="1616"/>
        <end position="1641"/>
    </location>
</feature>
<dbReference type="InterPro" id="IPR002110">
    <property type="entry name" value="Ankyrin_rpt"/>
</dbReference>
<dbReference type="EMBL" id="JAFEKC020000021">
    <property type="protein sequence ID" value="KAK0508204.1"/>
    <property type="molecule type" value="Genomic_DNA"/>
</dbReference>
<reference evidence="9" key="1">
    <citation type="submission" date="2023-03" db="EMBL/GenBank/DDBJ databases">
        <title>Complete genome of Cladonia borealis.</title>
        <authorList>
            <person name="Park H."/>
        </authorList>
    </citation>
    <scope>NUCLEOTIDE SEQUENCE</scope>
    <source>
        <strain evidence="9">ANT050790</strain>
    </source>
</reference>
<sequence>MAHESKPNNEEINHGRMLIIAGNFQRSFEHMKSVVAVHGIYGDRKNTWMTDEIDEQPGTSWLEQIHKDNPSSRVMTFGYDATHTETGLYTMGRIRDRALQLLDDLIKLRGGKTLVPDTGRPLLFISHDLGGIIVKVALWIATLENSKYRDIKDWTWSLIFFGCPHRCGSTQDMEDKIVAFMRPCGIAYTIRGLGISIVEINEAFFAAKIPLVTNILDIYAEEQGSSLETSRLRGGFRVRDPTSTCATASRSAASDDVSGTTDASEFIFHRLNSYREAQQKKEILTYFTFKRHDDRYNSMMAMLTTLLIQIFSDCQDIYNALRLPFEEISHHSSWTQTDLLLLFRNVLSSWDHDGIWCVINGMNECEDSCTTFLSDICSFAKHTERRFKIIITSTSDCDSRRLLAGWPSINLNSHQEGVDSKVATDINLGVLELVQQRPKFSEFEKRIAEKLLNCGQDTHWRCLVLNQLRFSGLPRNLKIEQQLEVLPPTTPEEIFVHILSEIPVEKKPWARKTLIWTLYTFHPLSVWELGTALMLQDESLSNEHGDIGVNVCQDIIGELDEVFRGIFIVKHNEVHFSHPDARKFLLNVDVDCGSKSAWYDVRETAHQQITNTCLFYLSILQVQNSIAASYVYPPTHLLESPNYIPRYGLCSYAIKYWKSHYELIPKIGRPTESALRFCRNKKALRLWAQAYWSIWSPIRRIDSVFLSILPIVAGLGLQDPIAELLTELLDLKSQPDRRADCAIALAEAARHANIEAIRTLFPLSGYRESRLQNVLSAATSCCDEAVLDLLVTKIAERVQTFQWPPVLLCRAAQFGLKNVVRKLLESGASLRAAVTFDKWTPMHLAARHGHAEVVKILLDEGAELTATDEEGRTPLQIASKYSHPTVLSLLLDAGADCNVADNYHATALDIACEEGNHEVVRILLMKPECDTGSDRQGTSEPLSPLSVATSKGFFSCAKFLLDKNANTEVQGSGGWTPLCDAALNGRSELCQLLLEHGAKPNISIGADSILFRAASGGNLETVRALVENGAEIDATNSEARNALQVASANGHMAVVAYLLKNGANIHHVNENGSTSILMASHHGFGDIVQLLIDNGADLQCRTSRGWAPIHQCYDHPETTDVLLKNGADVNSVTEDGFTPLYLAACNNCPEVVKLLLSYNPDLGITSTNDYDAIDTLTAAVENGSPEVMRLLLEARAEIDHQPHSNKFLLHYAVLWNREDVLRIIMEYNPNVNLVDKDGDTALNCINSSTPMTIAKTLVNGGADCNIRNKKHYAPICTAVLSENAEIVKYLAKKAKLDIVGGQRGGPLHIACYQANLHLVKILVDAGADVNLNDPIVGTPLQSACSSKSSSNEEQESVILYLINEANVDLDIIGGWYGCAMNAACALSSFDVVRMMLEKGVTIDVKNEMGMMAVHFAARRSTKIFRTILQCGADVEVSDKLGRTALHWASVGGMFHVINRVLSESKSLVDQGDVNGWTPLLWAARGTASASAEEEVLKLLLDSGANPCVRARILDEAWSPVKVARYHGQDRRVIELLEEKAKEMLEATNGEDTWNEKDHASRKADRKDATCHCCYLGIWGIQYHCDTCLDFDLCYKCHLSMEVIHPSTHLLQPIGPEYVTETEATDSESSEEDDEASGASEG</sequence>
<evidence type="ECO:0000256" key="6">
    <source>
        <dbReference type="PROSITE-ProRule" id="PRU00023"/>
    </source>
</evidence>
<feature type="repeat" description="ANK" evidence="6">
    <location>
        <begin position="1005"/>
        <end position="1037"/>
    </location>
</feature>
<dbReference type="PRINTS" id="PR01415">
    <property type="entry name" value="ANKYRIN"/>
</dbReference>